<name>A0ACB9JKV9_9ASTR</name>
<gene>
    <name evidence="1" type="ORF">L1987_14033</name>
</gene>
<organism evidence="1 2">
    <name type="scientific">Smallanthus sonchifolius</name>
    <dbReference type="NCBI Taxonomy" id="185202"/>
    <lineage>
        <taxon>Eukaryota</taxon>
        <taxon>Viridiplantae</taxon>
        <taxon>Streptophyta</taxon>
        <taxon>Embryophyta</taxon>
        <taxon>Tracheophyta</taxon>
        <taxon>Spermatophyta</taxon>
        <taxon>Magnoliopsida</taxon>
        <taxon>eudicotyledons</taxon>
        <taxon>Gunneridae</taxon>
        <taxon>Pentapetalae</taxon>
        <taxon>asterids</taxon>
        <taxon>campanulids</taxon>
        <taxon>Asterales</taxon>
        <taxon>Asteraceae</taxon>
        <taxon>Asteroideae</taxon>
        <taxon>Heliantheae alliance</taxon>
        <taxon>Millerieae</taxon>
        <taxon>Smallanthus</taxon>
    </lineage>
</organism>
<reference evidence="2" key="1">
    <citation type="journal article" date="2022" name="Mol. Ecol. Resour.">
        <title>The genomes of chicory, endive, great burdock and yacon provide insights into Asteraceae palaeo-polyploidization history and plant inulin production.</title>
        <authorList>
            <person name="Fan W."/>
            <person name="Wang S."/>
            <person name="Wang H."/>
            <person name="Wang A."/>
            <person name="Jiang F."/>
            <person name="Liu H."/>
            <person name="Zhao H."/>
            <person name="Xu D."/>
            <person name="Zhang Y."/>
        </authorList>
    </citation>
    <scope>NUCLEOTIDE SEQUENCE [LARGE SCALE GENOMIC DNA]</scope>
    <source>
        <strain evidence="2">cv. Yunnan</strain>
    </source>
</reference>
<accession>A0ACB9JKV9</accession>
<keyword evidence="2" id="KW-1185">Reference proteome</keyword>
<dbReference type="Proteomes" id="UP001056120">
    <property type="component" value="Linkage Group LG04"/>
</dbReference>
<reference evidence="1 2" key="2">
    <citation type="journal article" date="2022" name="Mol. Ecol. Resour.">
        <title>The genomes of chicory, endive, great burdock and yacon provide insights into Asteraceae paleo-polyploidization history and plant inulin production.</title>
        <authorList>
            <person name="Fan W."/>
            <person name="Wang S."/>
            <person name="Wang H."/>
            <person name="Wang A."/>
            <person name="Jiang F."/>
            <person name="Liu H."/>
            <person name="Zhao H."/>
            <person name="Xu D."/>
            <person name="Zhang Y."/>
        </authorList>
    </citation>
    <scope>NUCLEOTIDE SEQUENCE [LARGE SCALE GENOMIC DNA]</scope>
    <source>
        <strain evidence="2">cv. Yunnan</strain>
        <tissue evidence="1">Leaves</tissue>
    </source>
</reference>
<evidence type="ECO:0000313" key="1">
    <source>
        <dbReference type="EMBL" id="KAI3820175.1"/>
    </source>
</evidence>
<proteinExistence type="predicted"/>
<protein>
    <submittedName>
        <fullName evidence="1">Uncharacterized protein</fullName>
    </submittedName>
</protein>
<comment type="caution">
    <text evidence="1">The sequence shown here is derived from an EMBL/GenBank/DDBJ whole genome shotgun (WGS) entry which is preliminary data.</text>
</comment>
<evidence type="ECO:0000313" key="2">
    <source>
        <dbReference type="Proteomes" id="UP001056120"/>
    </source>
</evidence>
<dbReference type="EMBL" id="CM042021">
    <property type="protein sequence ID" value="KAI3820175.1"/>
    <property type="molecule type" value="Genomic_DNA"/>
</dbReference>
<sequence length="436" mass="50199">MDIMYQNHNTTDPSYLDLLSGKIGSNSQNLSTVENHQELSLSLGMQIASSMDLPSFQYNYLNPHLQDSGDQSSQSNELDNVDFLTFSRPMSSVVPRIYNSGYLKPTQELLEEVANVDEGMRQLKANKHNNVHKFDEYSSRIESSAKISVSEKKELQNKVTKLYSLLDETAITSTTHRDFNLIFREGETVTYGLEQLMSALAELLGRGSIGTTYKAVMDNQVDIKYREYCQQLRTVEGSLDMVTGCGATRSYTTLAHHTISRHFCCLRDEIHARLQVTRQDLGEQDDSSDTVLPRLRNVEKQLRQQRTENPFGVIRHSWRPQKGLPEGSLSILRAWLFKHFLNPYAFFDVFYPKNLEKIMLARKTGLTRSQIANWFINARVRLWKPMVEDMYKEEFRDRSSSSEDKADELRKNSSLDFVNDMEVNGYVEQRHVDLAD</sequence>